<organism evidence="2 3">
    <name type="scientific">Paenibacillus albidus</name>
    <dbReference type="NCBI Taxonomy" id="2041023"/>
    <lineage>
        <taxon>Bacteria</taxon>
        <taxon>Bacillati</taxon>
        <taxon>Bacillota</taxon>
        <taxon>Bacilli</taxon>
        <taxon>Bacillales</taxon>
        <taxon>Paenibacillaceae</taxon>
        <taxon>Paenibacillus</taxon>
    </lineage>
</organism>
<feature type="transmembrane region" description="Helical" evidence="1">
    <location>
        <begin position="43"/>
        <end position="65"/>
    </location>
</feature>
<accession>A0A917FAR1</accession>
<feature type="transmembrane region" description="Helical" evidence="1">
    <location>
        <begin position="97"/>
        <end position="114"/>
    </location>
</feature>
<keyword evidence="1" id="KW-0812">Transmembrane</keyword>
<sequence length="142" mass="15911">MSRQAEQRLKRDRVLAFVLIGIGVIAAAGGWMNSYYNWADAGYFIGIACGGLSGGIGSMISVIAVGRSGKLRQNYEHQQDERNTYIRTQARSASHRVMFYSLCAATFVSAWGGWRTTTLCLLLMGLNVAAYLFYLMFYSYRY</sequence>
<protein>
    <submittedName>
        <fullName evidence="2">Uncharacterized protein</fullName>
    </submittedName>
</protein>
<gene>
    <name evidence="2" type="ORF">GCM10010912_08000</name>
</gene>
<evidence type="ECO:0000256" key="1">
    <source>
        <dbReference type="SAM" id="Phobius"/>
    </source>
</evidence>
<evidence type="ECO:0000313" key="2">
    <source>
        <dbReference type="EMBL" id="GGF65383.1"/>
    </source>
</evidence>
<proteinExistence type="predicted"/>
<dbReference type="RefSeq" id="WP_189022313.1">
    <property type="nucleotide sequence ID" value="NZ_BMKR01000003.1"/>
</dbReference>
<feature type="transmembrane region" description="Helical" evidence="1">
    <location>
        <begin position="12"/>
        <end position="31"/>
    </location>
</feature>
<dbReference type="EMBL" id="BMKR01000003">
    <property type="protein sequence ID" value="GGF65383.1"/>
    <property type="molecule type" value="Genomic_DNA"/>
</dbReference>
<evidence type="ECO:0000313" key="3">
    <source>
        <dbReference type="Proteomes" id="UP000637643"/>
    </source>
</evidence>
<reference evidence="2" key="2">
    <citation type="submission" date="2020-09" db="EMBL/GenBank/DDBJ databases">
        <authorList>
            <person name="Sun Q."/>
            <person name="Zhou Y."/>
        </authorList>
    </citation>
    <scope>NUCLEOTIDE SEQUENCE</scope>
    <source>
        <strain evidence="2">CGMCC 1.16134</strain>
    </source>
</reference>
<keyword evidence="3" id="KW-1185">Reference proteome</keyword>
<feature type="transmembrane region" description="Helical" evidence="1">
    <location>
        <begin position="120"/>
        <end position="140"/>
    </location>
</feature>
<dbReference type="AlphaFoldDB" id="A0A917FAR1"/>
<name>A0A917FAR1_9BACL</name>
<reference evidence="2" key="1">
    <citation type="journal article" date="2014" name="Int. J. Syst. Evol. Microbiol.">
        <title>Complete genome sequence of Corynebacterium casei LMG S-19264T (=DSM 44701T), isolated from a smear-ripened cheese.</title>
        <authorList>
            <consortium name="US DOE Joint Genome Institute (JGI-PGF)"/>
            <person name="Walter F."/>
            <person name="Albersmeier A."/>
            <person name="Kalinowski J."/>
            <person name="Ruckert C."/>
        </authorList>
    </citation>
    <scope>NUCLEOTIDE SEQUENCE</scope>
    <source>
        <strain evidence="2">CGMCC 1.16134</strain>
    </source>
</reference>
<keyword evidence="1" id="KW-0472">Membrane</keyword>
<dbReference type="Proteomes" id="UP000637643">
    <property type="component" value="Unassembled WGS sequence"/>
</dbReference>
<comment type="caution">
    <text evidence="2">The sequence shown here is derived from an EMBL/GenBank/DDBJ whole genome shotgun (WGS) entry which is preliminary data.</text>
</comment>
<keyword evidence="1" id="KW-1133">Transmembrane helix</keyword>